<dbReference type="Gene3D" id="3.40.50.410">
    <property type="entry name" value="von Willebrand factor, type A domain"/>
    <property type="match status" value="1"/>
</dbReference>
<feature type="transmembrane region" description="Helical" evidence="2">
    <location>
        <begin position="341"/>
        <end position="360"/>
    </location>
</feature>
<dbReference type="SMART" id="SM00327">
    <property type="entry name" value="VWA"/>
    <property type="match status" value="1"/>
</dbReference>
<accession>A0A3A3GZP9</accession>
<organism evidence="4 5">
    <name type="scientific">Paenibacillus thiaminolyticus</name>
    <name type="common">Bacillus thiaminolyticus</name>
    <dbReference type="NCBI Taxonomy" id="49283"/>
    <lineage>
        <taxon>Bacteria</taxon>
        <taxon>Bacillati</taxon>
        <taxon>Bacillota</taxon>
        <taxon>Bacilli</taxon>
        <taxon>Bacillales</taxon>
        <taxon>Paenibacillaceae</taxon>
        <taxon>Paenibacillus</taxon>
    </lineage>
</organism>
<reference evidence="4 5" key="1">
    <citation type="submission" date="2018-09" db="EMBL/GenBank/DDBJ databases">
        <title>Paenibacillus SK2017-BO5.</title>
        <authorList>
            <person name="Piskunova J.V."/>
            <person name="Dubiley S.A."/>
            <person name="Severinov K.V."/>
        </authorList>
    </citation>
    <scope>NUCLEOTIDE SEQUENCE [LARGE SCALE GENOMIC DNA]</scope>
    <source>
        <strain evidence="4 5">BO5</strain>
    </source>
</reference>
<dbReference type="InterPro" id="IPR002035">
    <property type="entry name" value="VWF_A"/>
</dbReference>
<feature type="transmembrane region" description="Helical" evidence="2">
    <location>
        <begin position="308"/>
        <end position="332"/>
    </location>
</feature>
<dbReference type="PROSITE" id="PS50234">
    <property type="entry name" value="VWFA"/>
    <property type="match status" value="1"/>
</dbReference>
<dbReference type="Proteomes" id="UP000266177">
    <property type="component" value="Unassembled WGS sequence"/>
</dbReference>
<keyword evidence="2" id="KW-1133">Transmembrane helix</keyword>
<dbReference type="PANTHER" id="PTHR10579">
    <property type="entry name" value="CALCIUM-ACTIVATED CHLORIDE CHANNEL REGULATOR"/>
    <property type="match status" value="1"/>
</dbReference>
<keyword evidence="2" id="KW-0812">Transmembrane</keyword>
<protein>
    <submittedName>
        <fullName evidence="4">VWA domain-containing protein</fullName>
    </submittedName>
</protein>
<evidence type="ECO:0000313" key="5">
    <source>
        <dbReference type="Proteomes" id="UP000266177"/>
    </source>
</evidence>
<name>A0A3A3GZP9_PANTH</name>
<proteinExistence type="predicted"/>
<dbReference type="InterPro" id="IPR051266">
    <property type="entry name" value="CLCR"/>
</dbReference>
<evidence type="ECO:0000256" key="1">
    <source>
        <dbReference type="SAM" id="MobiDB-lite"/>
    </source>
</evidence>
<feature type="transmembrane region" description="Helical" evidence="2">
    <location>
        <begin position="80"/>
        <end position="102"/>
    </location>
</feature>
<dbReference type="RefSeq" id="WP_119793568.1">
    <property type="nucleotide sequence ID" value="NZ_QYZD01000008.1"/>
</dbReference>
<sequence length="426" mass="45907">MQRKVNWLMVLFSLIGGAAGWAAGEWLLGRLLGQWPDIVVSGLYFGVIALFIGLACLTAEMISPRLNGQSWRQRYAGTSWLVLVPATLVMLFIAGLALEAAYQIEAGGVKTVKNIVLVIDNSGSMEQTDPDQDRYEAAKRMIEEMDRDKRVAVFVFNDSVDLLQPFVQVKEQAVKDELFAKIDALQPTQGGTDIGLSLSEAMKHIKDNQDDSYGTMVVLLSDGFSEVNTNEALADYKAQHIAVHTIGLSLVEAEGAGLLRRIADETGGQYYDVSKANELSFVFEKIYSSIGDRTLVTERSGPVRDSGYYMALHIIALMLIGTALGLSLGLVFDNRYLAKSFAIGGAAAGLLAGLLLEAGLSGRPLTDGVVRLGADLVLAGVIALFSLVVPVQESQRQREGRGRRGPAGSEGSSLSGQQPDRSSRGF</sequence>
<feature type="transmembrane region" description="Helical" evidence="2">
    <location>
        <begin position="38"/>
        <end position="59"/>
    </location>
</feature>
<dbReference type="Pfam" id="PF00092">
    <property type="entry name" value="VWA"/>
    <property type="match status" value="1"/>
</dbReference>
<evidence type="ECO:0000313" key="4">
    <source>
        <dbReference type="EMBL" id="RJG24002.1"/>
    </source>
</evidence>
<dbReference type="OrthoDB" id="6206554at2"/>
<keyword evidence="2" id="KW-0472">Membrane</keyword>
<gene>
    <name evidence="4" type="ORF">DQX05_11200</name>
</gene>
<evidence type="ECO:0000259" key="3">
    <source>
        <dbReference type="PROSITE" id="PS50234"/>
    </source>
</evidence>
<feature type="region of interest" description="Disordered" evidence="1">
    <location>
        <begin position="394"/>
        <end position="426"/>
    </location>
</feature>
<dbReference type="PANTHER" id="PTHR10579:SF43">
    <property type="entry name" value="ZINC FINGER (C3HC4-TYPE RING FINGER) FAMILY PROTEIN"/>
    <property type="match status" value="1"/>
</dbReference>
<feature type="transmembrane region" description="Helical" evidence="2">
    <location>
        <begin position="372"/>
        <end position="391"/>
    </location>
</feature>
<dbReference type="AlphaFoldDB" id="A0A3A3GZP9"/>
<dbReference type="InterPro" id="IPR036465">
    <property type="entry name" value="vWFA_dom_sf"/>
</dbReference>
<feature type="domain" description="VWFA" evidence="3">
    <location>
        <begin position="114"/>
        <end position="286"/>
    </location>
</feature>
<dbReference type="SUPFAM" id="SSF53300">
    <property type="entry name" value="vWA-like"/>
    <property type="match status" value="1"/>
</dbReference>
<dbReference type="CDD" id="cd00198">
    <property type="entry name" value="vWFA"/>
    <property type="match status" value="1"/>
</dbReference>
<comment type="caution">
    <text evidence="4">The sequence shown here is derived from an EMBL/GenBank/DDBJ whole genome shotgun (WGS) entry which is preliminary data.</text>
</comment>
<evidence type="ECO:0000256" key="2">
    <source>
        <dbReference type="SAM" id="Phobius"/>
    </source>
</evidence>
<dbReference type="EMBL" id="QYZD01000008">
    <property type="protein sequence ID" value="RJG24002.1"/>
    <property type="molecule type" value="Genomic_DNA"/>
</dbReference>